<evidence type="ECO:0000313" key="5">
    <source>
        <dbReference type="EMBL" id="RJN32449.1"/>
    </source>
</evidence>
<dbReference type="AlphaFoldDB" id="A0A3A4G2P1"/>
<dbReference type="OrthoDB" id="5464689at2"/>
<dbReference type="SUPFAM" id="SSF46689">
    <property type="entry name" value="Homeodomain-like"/>
    <property type="match status" value="1"/>
</dbReference>
<name>A0A3A4G2P1_9MICC</name>
<accession>A0A3A4G2P1</accession>
<dbReference type="InterPro" id="IPR035418">
    <property type="entry name" value="AraC-bd_2"/>
</dbReference>
<evidence type="ECO:0000256" key="2">
    <source>
        <dbReference type="ARBA" id="ARBA00023125"/>
    </source>
</evidence>
<organism evidence="5 6">
    <name type="scientific">Nesterenkonia natronophila</name>
    <dbReference type="NCBI Taxonomy" id="2174932"/>
    <lineage>
        <taxon>Bacteria</taxon>
        <taxon>Bacillati</taxon>
        <taxon>Actinomycetota</taxon>
        <taxon>Actinomycetes</taxon>
        <taxon>Micrococcales</taxon>
        <taxon>Micrococcaceae</taxon>
        <taxon>Nesterenkonia</taxon>
    </lineage>
</organism>
<dbReference type="InterPro" id="IPR009057">
    <property type="entry name" value="Homeodomain-like_sf"/>
</dbReference>
<dbReference type="RefSeq" id="WP_119901495.1">
    <property type="nucleotide sequence ID" value="NZ_QYZP01000001.1"/>
</dbReference>
<keyword evidence="3" id="KW-0804">Transcription</keyword>
<evidence type="ECO:0000256" key="1">
    <source>
        <dbReference type="ARBA" id="ARBA00023015"/>
    </source>
</evidence>
<dbReference type="InterPro" id="IPR018062">
    <property type="entry name" value="HTH_AraC-typ_CS"/>
</dbReference>
<dbReference type="Gene3D" id="1.10.10.60">
    <property type="entry name" value="Homeodomain-like"/>
    <property type="match status" value="1"/>
</dbReference>
<dbReference type="GO" id="GO:0043565">
    <property type="term" value="F:sequence-specific DNA binding"/>
    <property type="evidence" value="ECO:0007669"/>
    <property type="project" value="InterPro"/>
</dbReference>
<evidence type="ECO:0000313" key="6">
    <source>
        <dbReference type="Proteomes" id="UP000266615"/>
    </source>
</evidence>
<dbReference type="PROSITE" id="PS00041">
    <property type="entry name" value="HTH_ARAC_FAMILY_1"/>
    <property type="match status" value="1"/>
</dbReference>
<dbReference type="PROSITE" id="PS01124">
    <property type="entry name" value="HTH_ARAC_FAMILY_2"/>
    <property type="match status" value="1"/>
</dbReference>
<reference evidence="5 6" key="1">
    <citation type="submission" date="2018-09" db="EMBL/GenBank/DDBJ databases">
        <title>Nesterenkonia natronophila sp. nov., an alkaliphilic actinobacteriume isolated from a soda lake, and emended description of the genus Nesterenkonia.</title>
        <authorList>
            <person name="Menes R.J."/>
            <person name="Iriarte A."/>
        </authorList>
    </citation>
    <scope>NUCLEOTIDE SEQUENCE [LARGE SCALE GENOMIC DNA]</scope>
    <source>
        <strain evidence="5 6">M8</strain>
    </source>
</reference>
<sequence length="342" mass="38119">MEEPDRTRHAGRKWLPLAESKTISTVEEAQAFVSNLFVPHQLELLSRGAELNLKLRAVWSGSTGLIFMDYGDRVRISPEPLTGFVLVQVPLEGAAQLKIGHKTIESTPGKASLPSCQEPSVMQWSKKTPHLCLYVRQDQINRVASSLYGVPELAQDVQLGSAIDLRTEPGQRFLAALRDFHDDLQSHGNVTGMHRLSQENLLGRLLLAAPNSLSQSLDVWPADGPVRNEQSSRLAHDFEALVDHHFHEDVAISDFAERLSVSIRTLQVATAAAFDLTPSKVLLRRRLEHSRKLLSTSENSHRPVADIALASGFNHLGRFASAYKQYFGELPRQTRQSVTPRY</sequence>
<dbReference type="Pfam" id="PF12833">
    <property type="entry name" value="HTH_18"/>
    <property type="match status" value="1"/>
</dbReference>
<keyword evidence="6" id="KW-1185">Reference proteome</keyword>
<dbReference type="PANTHER" id="PTHR46796:SF6">
    <property type="entry name" value="ARAC SUBFAMILY"/>
    <property type="match status" value="1"/>
</dbReference>
<evidence type="ECO:0000256" key="3">
    <source>
        <dbReference type="ARBA" id="ARBA00023163"/>
    </source>
</evidence>
<feature type="domain" description="HTH araC/xylS-type" evidence="4">
    <location>
        <begin position="236"/>
        <end position="337"/>
    </location>
</feature>
<dbReference type="InterPro" id="IPR050204">
    <property type="entry name" value="AraC_XylS_family_regulators"/>
</dbReference>
<evidence type="ECO:0000259" key="4">
    <source>
        <dbReference type="PROSITE" id="PS01124"/>
    </source>
</evidence>
<dbReference type="InterPro" id="IPR018060">
    <property type="entry name" value="HTH_AraC"/>
</dbReference>
<dbReference type="GO" id="GO:0003700">
    <property type="term" value="F:DNA-binding transcription factor activity"/>
    <property type="evidence" value="ECO:0007669"/>
    <property type="project" value="InterPro"/>
</dbReference>
<protein>
    <submittedName>
        <fullName evidence="5">AraC family transcriptional regulator</fullName>
    </submittedName>
</protein>
<dbReference type="PANTHER" id="PTHR46796">
    <property type="entry name" value="HTH-TYPE TRANSCRIPTIONAL ACTIVATOR RHAS-RELATED"/>
    <property type="match status" value="1"/>
</dbReference>
<dbReference type="Pfam" id="PF14525">
    <property type="entry name" value="AraC_binding_2"/>
    <property type="match status" value="1"/>
</dbReference>
<dbReference type="EMBL" id="QYZP01000001">
    <property type="protein sequence ID" value="RJN32449.1"/>
    <property type="molecule type" value="Genomic_DNA"/>
</dbReference>
<comment type="caution">
    <text evidence="5">The sequence shown here is derived from an EMBL/GenBank/DDBJ whole genome shotgun (WGS) entry which is preliminary data.</text>
</comment>
<keyword evidence="1" id="KW-0805">Transcription regulation</keyword>
<dbReference type="SMART" id="SM00342">
    <property type="entry name" value="HTH_ARAC"/>
    <property type="match status" value="1"/>
</dbReference>
<dbReference type="Proteomes" id="UP000266615">
    <property type="component" value="Unassembled WGS sequence"/>
</dbReference>
<gene>
    <name evidence="5" type="ORF">D3250_00935</name>
</gene>
<proteinExistence type="predicted"/>
<keyword evidence="2" id="KW-0238">DNA-binding</keyword>